<reference evidence="3" key="1">
    <citation type="journal article" date="2020" name="mSystems">
        <title>Genome- and Community-Level Interaction Insights into Carbon Utilization and Element Cycling Functions of Hydrothermarchaeota in Hydrothermal Sediment.</title>
        <authorList>
            <person name="Zhou Z."/>
            <person name="Liu Y."/>
            <person name="Xu W."/>
            <person name="Pan J."/>
            <person name="Luo Z.H."/>
            <person name="Li M."/>
        </authorList>
    </citation>
    <scope>NUCLEOTIDE SEQUENCE [LARGE SCALE GENOMIC DNA]</scope>
    <source>
        <strain evidence="3">SpSt-69</strain>
    </source>
</reference>
<keyword evidence="1" id="KW-0547">Nucleotide-binding</keyword>
<proteinExistence type="predicted"/>
<evidence type="ECO:0000313" key="3">
    <source>
        <dbReference type="EMBL" id="HGL17106.1"/>
    </source>
</evidence>
<dbReference type="AlphaFoldDB" id="A0A7V3ZX78"/>
<accession>A0A7V3ZX78</accession>
<dbReference type="CDD" id="cd00882">
    <property type="entry name" value="Ras_like_GTPase"/>
    <property type="match status" value="1"/>
</dbReference>
<dbReference type="InterPro" id="IPR006689">
    <property type="entry name" value="Small_GTPase_ARF/SAR"/>
</dbReference>
<comment type="caution">
    <text evidence="3">The sequence shown here is derived from an EMBL/GenBank/DDBJ whole genome shotgun (WGS) entry which is preliminary data.</text>
</comment>
<keyword evidence="2" id="KW-0342">GTP-binding</keyword>
<dbReference type="SUPFAM" id="SSF52540">
    <property type="entry name" value="P-loop containing nucleoside triphosphate hydrolases"/>
    <property type="match status" value="1"/>
</dbReference>
<gene>
    <name evidence="3" type="ORF">ENU66_02035</name>
</gene>
<dbReference type="EMBL" id="DTDJ01000018">
    <property type="protein sequence ID" value="HGL17106.1"/>
    <property type="molecule type" value="Genomic_DNA"/>
</dbReference>
<dbReference type="GO" id="GO:0003924">
    <property type="term" value="F:GTPase activity"/>
    <property type="evidence" value="ECO:0007669"/>
    <property type="project" value="InterPro"/>
</dbReference>
<dbReference type="PANTHER" id="PTHR42708:SF1">
    <property type="entry name" value="GLIDING MOTILITY PROTEIN MGLA"/>
    <property type="match status" value="1"/>
</dbReference>
<evidence type="ECO:0000256" key="2">
    <source>
        <dbReference type="ARBA" id="ARBA00023134"/>
    </source>
</evidence>
<dbReference type="PANTHER" id="PTHR42708">
    <property type="entry name" value="ATP/GTP-BINDING PROTEIN-RELATED"/>
    <property type="match status" value="1"/>
</dbReference>
<dbReference type="InterPro" id="IPR052705">
    <property type="entry name" value="Gliding_Motility_GTPase"/>
</dbReference>
<name>A0A7V3ZX78_UNCW3</name>
<dbReference type="Gene3D" id="3.40.50.300">
    <property type="entry name" value="P-loop containing nucleotide triphosphate hydrolases"/>
    <property type="match status" value="1"/>
</dbReference>
<protein>
    <submittedName>
        <fullName evidence="3">Gliding-motility protein MglA</fullName>
    </submittedName>
</protein>
<organism evidence="3">
    <name type="scientific">candidate division WOR-3 bacterium</name>
    <dbReference type="NCBI Taxonomy" id="2052148"/>
    <lineage>
        <taxon>Bacteria</taxon>
        <taxon>Bacteria division WOR-3</taxon>
    </lineage>
</organism>
<dbReference type="InterPro" id="IPR027417">
    <property type="entry name" value="P-loop_NTPase"/>
</dbReference>
<evidence type="ECO:0000256" key="1">
    <source>
        <dbReference type="ARBA" id="ARBA00022741"/>
    </source>
</evidence>
<sequence>MLIDFKKHEIKFKIVYYGPGLSGKTTNIKKIYERFMGKKGQLLSIDTRGERTLFFDLLPLELPILKGYKTIFSLYTVPGQVFYKQARKLVLKGADGIIFVADSDKERLEENIAIYKEMHDTLQEFGMWGATKKLPILVQYNKRDHPDALPVSVLEEKVNIYKYPYVLAIATEGKGVFQTLQLMINEVVKTSLRQQQLHFLLQQQKK</sequence>
<dbReference type="GO" id="GO:0005525">
    <property type="term" value="F:GTP binding"/>
    <property type="evidence" value="ECO:0007669"/>
    <property type="project" value="UniProtKB-KW"/>
</dbReference>
<dbReference type="Pfam" id="PF00025">
    <property type="entry name" value="Arf"/>
    <property type="match status" value="1"/>
</dbReference>